<proteinExistence type="predicted"/>
<evidence type="ECO:0000313" key="7">
    <source>
        <dbReference type="Proteomes" id="UP000094609"/>
    </source>
</evidence>
<dbReference type="InterPro" id="IPR050954">
    <property type="entry name" value="ET_IronSulfur_Cluster-Binding"/>
</dbReference>
<keyword evidence="1" id="KW-0004">4Fe-4S</keyword>
<dbReference type="Pfam" id="PF13247">
    <property type="entry name" value="Fer4_11"/>
    <property type="match status" value="1"/>
</dbReference>
<evidence type="ECO:0000313" key="6">
    <source>
        <dbReference type="EMBL" id="AOO64748.1"/>
    </source>
</evidence>
<dbReference type="SUPFAM" id="SSF54862">
    <property type="entry name" value="4Fe-4S ferredoxins"/>
    <property type="match status" value="1"/>
</dbReference>
<organism evidence="6 7">
    <name type="scientific">Sulfurospirillum halorespirans DSM 13726</name>
    <dbReference type="NCBI Taxonomy" id="1193502"/>
    <lineage>
        <taxon>Bacteria</taxon>
        <taxon>Pseudomonadati</taxon>
        <taxon>Campylobacterota</taxon>
        <taxon>Epsilonproteobacteria</taxon>
        <taxon>Campylobacterales</taxon>
        <taxon>Sulfurospirillaceae</taxon>
        <taxon>Sulfurospirillum</taxon>
    </lineage>
</organism>
<dbReference type="Gene3D" id="3.30.70.20">
    <property type="match status" value="2"/>
</dbReference>
<evidence type="ECO:0000259" key="5">
    <source>
        <dbReference type="PROSITE" id="PS51379"/>
    </source>
</evidence>
<evidence type="ECO:0000256" key="3">
    <source>
        <dbReference type="ARBA" id="ARBA00023004"/>
    </source>
</evidence>
<dbReference type="Proteomes" id="UP000094609">
    <property type="component" value="Chromosome"/>
</dbReference>
<keyword evidence="3" id="KW-0408">Iron</keyword>
<dbReference type="InterPro" id="IPR017900">
    <property type="entry name" value="4Fe4S_Fe_S_CS"/>
</dbReference>
<evidence type="ECO:0000256" key="2">
    <source>
        <dbReference type="ARBA" id="ARBA00022723"/>
    </source>
</evidence>
<dbReference type="PANTHER" id="PTHR43177:SF9">
    <property type="entry name" value="PROTEIN NRFC"/>
    <property type="match status" value="1"/>
</dbReference>
<evidence type="ECO:0000256" key="1">
    <source>
        <dbReference type="ARBA" id="ARBA00022485"/>
    </source>
</evidence>
<reference evidence="7" key="1">
    <citation type="submission" date="2016-08" db="EMBL/GenBank/DDBJ databases">
        <title>Complete genome sequence of the organohalide-respiring Epsilonproteobacterium Sulfurospirillum halorespirans.</title>
        <authorList>
            <person name="Goris T."/>
            <person name="Zimmermann J."/>
            <person name="Schenz B."/>
            <person name="Lemos M."/>
            <person name="Hackermueller J."/>
            <person name="Diekert G."/>
        </authorList>
    </citation>
    <scope>NUCLEOTIDE SEQUENCE [LARGE SCALE GENOMIC DNA]</scope>
    <source>
        <strain>DSM 13726</strain>
        <strain evidence="7">PCE-M2</strain>
    </source>
</reference>
<dbReference type="AlphaFoldDB" id="A0A1D7TI94"/>
<sequence>MQKAFLVDGSICLGCNTCAMACKNQYHQDKGILWRKVREIGAEEYHIDNNNILPTLVSYQKAPKAEMPMERFYFSLACNHCENPACVAICPVGAHTKDPETGICKHDQTICIGCGGCVKACPFGASKFNEKMGQAEKCSMCWERQADGKTTACVQSCPVGAIAIIDLHDPKYKEYANAAPIGIDYAINAETKPTTRFIHPSMPKEVYRLPKG</sequence>
<accession>A0A1D7TI94</accession>
<name>A0A1D7TI94_9BACT</name>
<keyword evidence="7" id="KW-1185">Reference proteome</keyword>
<keyword evidence="2" id="KW-0479">Metal-binding</keyword>
<evidence type="ECO:0000256" key="4">
    <source>
        <dbReference type="ARBA" id="ARBA00023014"/>
    </source>
</evidence>
<feature type="domain" description="4Fe-4S ferredoxin-type" evidence="5">
    <location>
        <begin position="102"/>
        <end position="131"/>
    </location>
</feature>
<dbReference type="GO" id="GO:0016491">
    <property type="term" value="F:oxidoreductase activity"/>
    <property type="evidence" value="ECO:0007669"/>
    <property type="project" value="UniProtKB-KW"/>
</dbReference>
<dbReference type="PROSITE" id="PS51379">
    <property type="entry name" value="4FE4S_FER_2"/>
    <property type="match status" value="3"/>
</dbReference>
<dbReference type="KEGG" id="shal:SHALO_0967"/>
<dbReference type="PATRIC" id="fig|1193502.14.peg.975"/>
<feature type="domain" description="4Fe-4S ferredoxin-type" evidence="5">
    <location>
        <begin position="3"/>
        <end position="32"/>
    </location>
</feature>
<feature type="domain" description="4Fe-4S ferredoxin-type" evidence="5">
    <location>
        <begin position="68"/>
        <end position="100"/>
    </location>
</feature>
<keyword evidence="6" id="KW-0560">Oxidoreductase</keyword>
<gene>
    <name evidence="6" type="ORF">SHALO_0967</name>
</gene>
<dbReference type="PROSITE" id="PS00198">
    <property type="entry name" value="4FE4S_FER_1"/>
    <property type="match status" value="1"/>
</dbReference>
<dbReference type="STRING" id="1193502.SHALO_0967"/>
<dbReference type="PANTHER" id="PTHR43177">
    <property type="entry name" value="PROTEIN NRFC"/>
    <property type="match status" value="1"/>
</dbReference>
<dbReference type="EMBL" id="CP017111">
    <property type="protein sequence ID" value="AOO64748.1"/>
    <property type="molecule type" value="Genomic_DNA"/>
</dbReference>
<keyword evidence="4" id="KW-0411">Iron-sulfur</keyword>
<dbReference type="GO" id="GO:0046872">
    <property type="term" value="F:metal ion binding"/>
    <property type="evidence" value="ECO:0007669"/>
    <property type="project" value="UniProtKB-KW"/>
</dbReference>
<dbReference type="EC" id="1.8.5.3" evidence="6"/>
<dbReference type="RefSeq" id="WP_069477601.1">
    <property type="nucleotide sequence ID" value="NZ_CP017111.1"/>
</dbReference>
<dbReference type="InterPro" id="IPR017896">
    <property type="entry name" value="4Fe4S_Fe-S-bd"/>
</dbReference>
<dbReference type="CDD" id="cd16371">
    <property type="entry name" value="DMSOR_beta_like"/>
    <property type="match status" value="1"/>
</dbReference>
<protein>
    <submittedName>
        <fullName evidence="6">Molybdopterin oxidoreductase chain A-like protein</fullName>
        <ecNumber evidence="6">1.8.5.3</ecNumber>
    </submittedName>
</protein>
<dbReference type="GO" id="GO:0051539">
    <property type="term" value="F:4 iron, 4 sulfur cluster binding"/>
    <property type="evidence" value="ECO:0007669"/>
    <property type="project" value="UniProtKB-KW"/>
</dbReference>